<dbReference type="Gene3D" id="3.90.920.10">
    <property type="entry name" value="DNA primase, PRIM domain"/>
    <property type="match status" value="1"/>
</dbReference>
<evidence type="ECO:0000256" key="16">
    <source>
        <dbReference type="ARBA" id="ARBA00023204"/>
    </source>
</evidence>
<keyword evidence="16" id="KW-0234">DNA repair</keyword>
<keyword evidence="3 24" id="KW-0436">Ligase</keyword>
<keyword evidence="5" id="KW-0548">Nucleotidyltransferase</keyword>
<dbReference type="Pfam" id="PF01068">
    <property type="entry name" value="DNA_ligase_A_M"/>
    <property type="match status" value="1"/>
</dbReference>
<keyword evidence="25" id="KW-1185">Reference proteome</keyword>
<keyword evidence="18" id="KW-0511">Multifunctional enzyme</keyword>
<evidence type="ECO:0000256" key="4">
    <source>
        <dbReference type="ARBA" id="ARBA00022679"/>
    </source>
</evidence>
<protein>
    <recommendedName>
        <fullName evidence="2">DNA ligase (ATP)</fullName>
        <ecNumber evidence="2">6.5.1.1</ecNumber>
    </recommendedName>
    <alternativeName>
        <fullName evidence="19">NHEJ DNA polymerase</fullName>
    </alternativeName>
</protein>
<gene>
    <name evidence="24" type="primary">ligD</name>
    <name evidence="24" type="ordered locus">BATR1942_04430</name>
</gene>
<comment type="similarity">
    <text evidence="22">In the N-terminal section; belongs to the LigD polymerase family.</text>
</comment>
<evidence type="ECO:0000256" key="19">
    <source>
        <dbReference type="ARBA" id="ARBA00029943"/>
    </source>
</evidence>
<evidence type="ECO:0000259" key="23">
    <source>
        <dbReference type="PROSITE" id="PS50160"/>
    </source>
</evidence>
<evidence type="ECO:0000256" key="11">
    <source>
        <dbReference type="ARBA" id="ARBA00022839"/>
    </source>
</evidence>
<comment type="cofactor">
    <cofactor evidence="1">
        <name>Mn(2+)</name>
        <dbReference type="ChEBI" id="CHEBI:29035"/>
    </cofactor>
</comment>
<keyword evidence="9" id="KW-0227">DNA damage</keyword>
<comment type="similarity">
    <text evidence="21">In the C-terminal section; belongs to the ATP-dependent DNA ligase family.</text>
</comment>
<evidence type="ECO:0000256" key="20">
    <source>
        <dbReference type="ARBA" id="ARBA00034003"/>
    </source>
</evidence>
<evidence type="ECO:0000256" key="6">
    <source>
        <dbReference type="ARBA" id="ARBA00022722"/>
    </source>
</evidence>
<dbReference type="PANTHER" id="PTHR42705">
    <property type="entry name" value="BIFUNCTIONAL NON-HOMOLOGOUS END JOINING PROTEIN LIGD"/>
    <property type="match status" value="1"/>
</dbReference>
<evidence type="ECO:0000256" key="14">
    <source>
        <dbReference type="ARBA" id="ARBA00023125"/>
    </source>
</evidence>
<sequence>MQPVLTSSPPEGDEWRYEVKYDGFRCILHVTESGVTLTSRNGQLFNSTFPEITQYAENVFQKMNKSLPLTIDGEIVFLMNPFRSDFEHVQVRGRMKNPEAIKKLADSRPCSFLAFDLLERDGTDISSLPYTERKRELSELMRSAALPITVNHLAKETIQYIPDHAHFKPLWEQVQKYDGEGIVAKKKGSKWIEKKRTPDWLKYKHFKKAYVCLTGFNPSNGYVTVSVFKNGGITPVASVSHGMSDEEKNAIRSIMEAHGTKTPAGEYTLEPSICLTVQYLTILKGTLREVSFVSFEFDMEPAACTYEQMVRQSKTLHPKLEFTSLDKVIFEKKKRTKEDFITYIIEISDFLFPFLKDRAVTVIRFPHGSKSESFFQKNKPDYTPDFVHSFFDGSHEHIVCEDISTLLWLANQLALEFHVPFQTVSSRRPSEIVIDLDPPSKDDFLMSVHAANELKRLFDSFGISSFPKLSGNKGIQLYIPLSPEAFSYEETRSFTMLIADYCTNAFPELFTTERFIKNRHGKLYLDYLQHAEGKTIICPYSTRGNELGTVAAPLYWNEVQTSLTPASFTIDTVVKRIKEQGCPFYDFYRNPQDEPLTAILQQLKKKS</sequence>
<keyword evidence="6" id="KW-0540">Nuclease</keyword>
<dbReference type="NCBIfam" id="TIGR02776">
    <property type="entry name" value="NHEJ_ligase_prk"/>
    <property type="match status" value="1"/>
</dbReference>
<dbReference type="NCBIfam" id="TIGR02778">
    <property type="entry name" value="ligD_pol"/>
    <property type="match status" value="1"/>
</dbReference>
<evidence type="ECO:0000256" key="3">
    <source>
        <dbReference type="ARBA" id="ARBA00022598"/>
    </source>
</evidence>
<dbReference type="InterPro" id="IPR012310">
    <property type="entry name" value="DNA_ligase_ATP-dep_cent"/>
</dbReference>
<keyword evidence="13" id="KW-0239">DNA-directed DNA polymerase</keyword>
<dbReference type="PANTHER" id="PTHR42705:SF2">
    <property type="entry name" value="BIFUNCTIONAL NON-HOMOLOGOUS END JOINING PROTEIN LIGD"/>
    <property type="match status" value="1"/>
</dbReference>
<evidence type="ECO:0000256" key="9">
    <source>
        <dbReference type="ARBA" id="ARBA00022763"/>
    </source>
</evidence>
<dbReference type="NCBIfam" id="TIGR02779">
    <property type="entry name" value="NHEJ_ligase_lig"/>
    <property type="match status" value="1"/>
</dbReference>
<dbReference type="PROSITE" id="PS50160">
    <property type="entry name" value="DNA_LIGASE_A3"/>
    <property type="match status" value="1"/>
</dbReference>
<evidence type="ECO:0000256" key="12">
    <source>
        <dbReference type="ARBA" id="ARBA00022840"/>
    </source>
</evidence>
<keyword evidence="11" id="KW-0269">Exonuclease</keyword>
<evidence type="ECO:0000256" key="8">
    <source>
        <dbReference type="ARBA" id="ARBA00022741"/>
    </source>
</evidence>
<evidence type="ECO:0000256" key="21">
    <source>
        <dbReference type="ARBA" id="ARBA00049981"/>
    </source>
</evidence>
<reference evidence="24 25" key="1">
    <citation type="journal article" date="2011" name="Front. Microbiol.">
        <title>Genomic signatures of strain selection and enhancement in Bacillus atrophaeus var. globigii, a historical biowarfare simulant.</title>
        <authorList>
            <person name="Gibbons H.S."/>
            <person name="Broomall S.M."/>
            <person name="McNew L.A."/>
            <person name="Daligault H."/>
            <person name="Chapman C."/>
            <person name="Bruce D."/>
            <person name="Karavis M."/>
            <person name="Krepps M."/>
            <person name="McGregor P.A."/>
            <person name="Hong C."/>
            <person name="Park K.H."/>
            <person name="Akmal A."/>
            <person name="Feldman A."/>
            <person name="Lin J.S."/>
            <person name="Chang W.E."/>
            <person name="Higgs B.W."/>
            <person name="Demirev P."/>
            <person name="Lindquist J."/>
            <person name="Liem A."/>
            <person name="Fochler E."/>
            <person name="Read T.D."/>
            <person name="Tapia R."/>
            <person name="Johnson S."/>
            <person name="Bishop-Lilly K.A."/>
            <person name="Detter C."/>
            <person name="Han C."/>
            <person name="Sozhamannan S."/>
            <person name="Rosenzweig C.N."/>
            <person name="Skowronski E.W."/>
        </authorList>
    </citation>
    <scope>NUCLEOTIDE SEQUENCE [LARGE SCALE GENOMIC DNA]</scope>
    <source>
        <strain evidence="24 25">1942</strain>
    </source>
</reference>
<evidence type="ECO:0000256" key="10">
    <source>
        <dbReference type="ARBA" id="ARBA00022801"/>
    </source>
</evidence>
<evidence type="ECO:0000256" key="13">
    <source>
        <dbReference type="ARBA" id="ARBA00022932"/>
    </source>
</evidence>
<feature type="domain" description="ATP-dependent DNA ligase family profile" evidence="23">
    <location>
        <begin position="112"/>
        <end position="204"/>
    </location>
</feature>
<dbReference type="RefSeq" id="WP_013390487.1">
    <property type="nucleotide sequence ID" value="NC_014639.1"/>
</dbReference>
<evidence type="ECO:0000256" key="18">
    <source>
        <dbReference type="ARBA" id="ARBA00023268"/>
    </source>
</evidence>
<dbReference type="InterPro" id="IPR014143">
    <property type="entry name" value="NHEJ_ligase_prk"/>
</dbReference>
<dbReference type="Gene3D" id="3.30.470.30">
    <property type="entry name" value="DNA ligase/mRNA capping enzyme"/>
    <property type="match status" value="1"/>
</dbReference>
<dbReference type="InterPro" id="IPR033652">
    <property type="entry name" value="LigD_Pol-like_3"/>
</dbReference>
<evidence type="ECO:0000256" key="7">
    <source>
        <dbReference type="ARBA" id="ARBA00022723"/>
    </source>
</evidence>
<dbReference type="InterPro" id="IPR014145">
    <property type="entry name" value="LigD_pol_dom"/>
</dbReference>
<dbReference type="GO" id="GO:0003910">
    <property type="term" value="F:DNA ligase (ATP) activity"/>
    <property type="evidence" value="ECO:0007669"/>
    <property type="project" value="UniProtKB-EC"/>
</dbReference>
<keyword evidence="17" id="KW-0464">Manganese</keyword>
<dbReference type="CDD" id="cd04866">
    <property type="entry name" value="LigD_Pol_like_3"/>
    <property type="match status" value="1"/>
</dbReference>
<dbReference type="PROSITE" id="PS00333">
    <property type="entry name" value="DNA_LIGASE_A2"/>
    <property type="match status" value="1"/>
</dbReference>
<evidence type="ECO:0000313" key="25">
    <source>
        <dbReference type="Proteomes" id="UP000006867"/>
    </source>
</evidence>
<dbReference type="InterPro" id="IPR052171">
    <property type="entry name" value="NHEJ_LigD"/>
</dbReference>
<evidence type="ECO:0000256" key="22">
    <source>
        <dbReference type="ARBA" id="ARBA00049990"/>
    </source>
</evidence>
<keyword evidence="10" id="KW-0378">Hydrolase</keyword>
<evidence type="ECO:0000256" key="1">
    <source>
        <dbReference type="ARBA" id="ARBA00001936"/>
    </source>
</evidence>
<evidence type="ECO:0000256" key="15">
    <source>
        <dbReference type="ARBA" id="ARBA00023172"/>
    </source>
</evidence>
<name>A0ABM5LVD2_BACA1</name>
<keyword evidence="12" id="KW-0067">ATP-binding</keyword>
<keyword evidence="15" id="KW-0233">DNA recombination</keyword>
<dbReference type="CDD" id="cd07906">
    <property type="entry name" value="Adenylation_DNA_ligase_LigD_LigC"/>
    <property type="match status" value="1"/>
</dbReference>
<evidence type="ECO:0000256" key="17">
    <source>
        <dbReference type="ARBA" id="ARBA00023211"/>
    </source>
</evidence>
<evidence type="ECO:0000256" key="2">
    <source>
        <dbReference type="ARBA" id="ARBA00012727"/>
    </source>
</evidence>
<proteinExistence type="inferred from homology"/>
<keyword evidence="4" id="KW-0808">Transferase</keyword>
<dbReference type="Pfam" id="PF21686">
    <property type="entry name" value="LigD_Prim-Pol"/>
    <property type="match status" value="1"/>
</dbReference>
<evidence type="ECO:0000256" key="5">
    <source>
        <dbReference type="ARBA" id="ARBA00022695"/>
    </source>
</evidence>
<keyword evidence="14" id="KW-0238">DNA-binding</keyword>
<dbReference type="EC" id="6.5.1.1" evidence="2"/>
<dbReference type="Proteomes" id="UP000006867">
    <property type="component" value="Chromosome"/>
</dbReference>
<keyword evidence="8" id="KW-0547">Nucleotide-binding</keyword>
<dbReference type="PROSITE" id="PS00697">
    <property type="entry name" value="DNA_LIGASE_A1"/>
    <property type="match status" value="1"/>
</dbReference>
<dbReference type="SUPFAM" id="SSF56091">
    <property type="entry name" value="DNA ligase/mRNA capping enzyme, catalytic domain"/>
    <property type="match status" value="1"/>
</dbReference>
<dbReference type="InterPro" id="IPR016059">
    <property type="entry name" value="DNA_ligase_ATP-dep_CS"/>
</dbReference>
<keyword evidence="7" id="KW-0479">Metal-binding</keyword>
<comment type="catalytic activity">
    <reaction evidence="20">
        <text>ATP + (deoxyribonucleotide)n-3'-hydroxyl + 5'-phospho-(deoxyribonucleotide)m = (deoxyribonucleotide)n+m + AMP + diphosphate.</text>
        <dbReference type="EC" id="6.5.1.1"/>
    </reaction>
</comment>
<evidence type="ECO:0000313" key="24">
    <source>
        <dbReference type="EMBL" id="ADP31840.1"/>
    </source>
</evidence>
<organism evidence="24 25">
    <name type="scientific">Bacillus atrophaeus (strain 1942)</name>
    <dbReference type="NCBI Taxonomy" id="720555"/>
    <lineage>
        <taxon>Bacteria</taxon>
        <taxon>Bacillati</taxon>
        <taxon>Bacillota</taxon>
        <taxon>Bacilli</taxon>
        <taxon>Bacillales</taxon>
        <taxon>Bacillaceae</taxon>
        <taxon>Bacillus</taxon>
    </lineage>
</organism>
<dbReference type="EMBL" id="CP002207">
    <property type="protein sequence ID" value="ADP31840.1"/>
    <property type="molecule type" value="Genomic_DNA"/>
</dbReference>
<accession>A0ABM5LVD2</accession>
<dbReference type="NCBIfam" id="NF007211">
    <property type="entry name" value="PRK09633.1"/>
    <property type="match status" value="1"/>
</dbReference>
<dbReference type="InterPro" id="IPR014146">
    <property type="entry name" value="LigD_ligase_dom"/>
</dbReference>